<evidence type="ECO:0000313" key="4">
    <source>
        <dbReference type="Proteomes" id="UP001183414"/>
    </source>
</evidence>
<evidence type="ECO:0000313" key="3">
    <source>
        <dbReference type="EMBL" id="MDT0381948.1"/>
    </source>
</evidence>
<dbReference type="PANTHER" id="PTHR21666:SF270">
    <property type="entry name" value="MUREIN HYDROLASE ACTIVATOR ENVC"/>
    <property type="match status" value="1"/>
</dbReference>
<dbReference type="Pfam" id="PF01551">
    <property type="entry name" value="Peptidase_M23"/>
    <property type="match status" value="1"/>
</dbReference>
<dbReference type="Proteomes" id="UP001183414">
    <property type="component" value="Unassembled WGS sequence"/>
</dbReference>
<comment type="caution">
    <text evidence="3">The sequence shown here is derived from an EMBL/GenBank/DDBJ whole genome shotgun (WGS) entry which is preliminary data.</text>
</comment>
<dbReference type="EC" id="3.4.-.-" evidence="3"/>
<dbReference type="PANTHER" id="PTHR21666">
    <property type="entry name" value="PEPTIDASE-RELATED"/>
    <property type="match status" value="1"/>
</dbReference>
<evidence type="ECO:0000259" key="2">
    <source>
        <dbReference type="Pfam" id="PF01551"/>
    </source>
</evidence>
<dbReference type="Gene3D" id="2.70.70.10">
    <property type="entry name" value="Glucose Permease (Domain IIA)"/>
    <property type="match status" value="1"/>
</dbReference>
<feature type="domain" description="M23ase beta-sheet core" evidence="2">
    <location>
        <begin position="59"/>
        <end position="148"/>
    </location>
</feature>
<dbReference type="InterPro" id="IPR050570">
    <property type="entry name" value="Cell_wall_metabolism_enzyme"/>
</dbReference>
<dbReference type="GO" id="GO:0016787">
    <property type="term" value="F:hydrolase activity"/>
    <property type="evidence" value="ECO:0007669"/>
    <property type="project" value="UniProtKB-KW"/>
</dbReference>
<proteinExistence type="predicted"/>
<feature type="signal peptide" evidence="1">
    <location>
        <begin position="1"/>
        <end position="35"/>
    </location>
</feature>
<dbReference type="InterPro" id="IPR011055">
    <property type="entry name" value="Dup_hybrid_motif"/>
</dbReference>
<dbReference type="InterPro" id="IPR016047">
    <property type="entry name" value="M23ase_b-sheet_dom"/>
</dbReference>
<sequence length="169" mass="17451">MPLFPRGIRTARSTAAVALAGGALLTVLTETPAVAQPHGPAFTGACPAAGVISQDYHSGHDGLDIANSRGTPLYAADAGTVTHSGTASGYGQWIRIRHADGSVTEYGHMYERFVAVGDTVTSGQRIASMGSEGQSTGPHLHFEVHIDGGFGFGDNPHDYMAARGVGFPC</sequence>
<evidence type="ECO:0000256" key="1">
    <source>
        <dbReference type="SAM" id="SignalP"/>
    </source>
</evidence>
<name>A0ABU2P207_9ACTN</name>
<keyword evidence="3" id="KW-0378">Hydrolase</keyword>
<keyword evidence="4" id="KW-1185">Reference proteome</keyword>
<gene>
    <name evidence="3" type="ORF">RM572_24605</name>
</gene>
<dbReference type="EMBL" id="JAVREQ010000028">
    <property type="protein sequence ID" value="MDT0381948.1"/>
    <property type="molecule type" value="Genomic_DNA"/>
</dbReference>
<organism evidence="3 4">
    <name type="scientific">Streptomyces hazeniae</name>
    <dbReference type="NCBI Taxonomy" id="3075538"/>
    <lineage>
        <taxon>Bacteria</taxon>
        <taxon>Bacillati</taxon>
        <taxon>Actinomycetota</taxon>
        <taxon>Actinomycetes</taxon>
        <taxon>Kitasatosporales</taxon>
        <taxon>Streptomycetaceae</taxon>
        <taxon>Streptomyces</taxon>
    </lineage>
</organism>
<protein>
    <submittedName>
        <fullName evidence="3">M23 family metallopeptidase</fullName>
        <ecNumber evidence="3">3.4.-.-</ecNumber>
    </submittedName>
</protein>
<reference evidence="4" key="1">
    <citation type="submission" date="2023-07" db="EMBL/GenBank/DDBJ databases">
        <title>30 novel species of actinomycetes from the DSMZ collection.</title>
        <authorList>
            <person name="Nouioui I."/>
        </authorList>
    </citation>
    <scope>NUCLEOTIDE SEQUENCE [LARGE SCALE GENOMIC DNA]</scope>
    <source>
        <strain evidence="4">DSM 42041</strain>
    </source>
</reference>
<accession>A0ABU2P207</accession>
<feature type="chain" id="PRO_5046000059" evidence="1">
    <location>
        <begin position="36"/>
        <end position="169"/>
    </location>
</feature>
<dbReference type="CDD" id="cd12797">
    <property type="entry name" value="M23_peptidase"/>
    <property type="match status" value="1"/>
</dbReference>
<dbReference type="SUPFAM" id="SSF51261">
    <property type="entry name" value="Duplicated hybrid motif"/>
    <property type="match status" value="1"/>
</dbReference>
<dbReference type="RefSeq" id="WP_311675596.1">
    <property type="nucleotide sequence ID" value="NZ_JAVREQ010000028.1"/>
</dbReference>
<keyword evidence="1" id="KW-0732">Signal</keyword>